<dbReference type="RefSeq" id="WP_160747112.1">
    <property type="nucleotide sequence ID" value="NZ_WTYK01000006.1"/>
</dbReference>
<dbReference type="PROSITE" id="PS51257">
    <property type="entry name" value="PROKAR_LIPOPROTEIN"/>
    <property type="match status" value="1"/>
</dbReference>
<evidence type="ECO:0008006" key="3">
    <source>
        <dbReference type="Google" id="ProtNLM"/>
    </source>
</evidence>
<protein>
    <recommendedName>
        <fullName evidence="3">SnoaL-like domain-containing protein</fullName>
    </recommendedName>
</protein>
<keyword evidence="2" id="KW-1185">Reference proteome</keyword>
<reference evidence="1 2" key="1">
    <citation type="submission" date="2019-12" db="EMBL/GenBank/DDBJ databases">
        <title>Genomic-based taxomic classification of the family Erythrobacteraceae.</title>
        <authorList>
            <person name="Xu L."/>
        </authorList>
    </citation>
    <scope>NUCLEOTIDE SEQUENCE [LARGE SCALE GENOMIC DNA]</scope>
    <source>
        <strain evidence="1 2">MCCC 1K02066</strain>
    </source>
</reference>
<dbReference type="Proteomes" id="UP000469159">
    <property type="component" value="Unassembled WGS sequence"/>
</dbReference>
<dbReference type="EMBL" id="WTYK01000006">
    <property type="protein sequence ID" value="MXP42259.1"/>
    <property type="molecule type" value="Genomic_DNA"/>
</dbReference>
<evidence type="ECO:0000313" key="1">
    <source>
        <dbReference type="EMBL" id="MXP42259.1"/>
    </source>
</evidence>
<dbReference type="OrthoDB" id="485556at2"/>
<accession>A0A6I4UWY5</accession>
<gene>
    <name evidence="1" type="ORF">GRI75_11475</name>
</gene>
<organism evidence="1 2">
    <name type="scientific">Croceibacterium soli</name>
    <dbReference type="NCBI Taxonomy" id="1739690"/>
    <lineage>
        <taxon>Bacteria</taxon>
        <taxon>Pseudomonadati</taxon>
        <taxon>Pseudomonadota</taxon>
        <taxon>Alphaproteobacteria</taxon>
        <taxon>Sphingomonadales</taxon>
        <taxon>Erythrobacteraceae</taxon>
        <taxon>Croceibacterium</taxon>
    </lineage>
</organism>
<proteinExistence type="predicted"/>
<name>A0A6I4UWY5_9SPHN</name>
<sequence>MRRFPLAMLAALAACGSPEQPPASEEAQVEAPAVAPELTPVPQPAQDLAVLDSRDCRTVAQAYIDAIARRDFAFAARVWSDPVIDDARLAALFEGYERPAIAIADLAIEGAAGSSYCTVTGALTDAADPAGPPRQGVLTLRRANGVPGATPEQLRWTIQSSTFVEKMERSGRGEPA</sequence>
<dbReference type="AlphaFoldDB" id="A0A6I4UWY5"/>
<evidence type="ECO:0000313" key="2">
    <source>
        <dbReference type="Proteomes" id="UP000469159"/>
    </source>
</evidence>
<comment type="caution">
    <text evidence="1">The sequence shown here is derived from an EMBL/GenBank/DDBJ whole genome shotgun (WGS) entry which is preliminary data.</text>
</comment>